<dbReference type="EMBL" id="QVTD01000006">
    <property type="protein sequence ID" value="RFU63442.1"/>
    <property type="molecule type" value="Genomic_DNA"/>
</dbReference>
<keyword evidence="2" id="KW-1185">Reference proteome</keyword>
<reference evidence="1 2" key="1">
    <citation type="submission" date="2018-08" db="EMBL/GenBank/DDBJ databases">
        <title>Bacillus chawlae sp. nov., Bacillus glennii sp. nov., and Bacillus saganii sp. nov. Isolated from the Vehicle Assembly Building at Kennedy Space Center where the Viking Spacecraft were Assembled.</title>
        <authorList>
            <person name="Seuylemezian A."/>
            <person name="Vaishampayan P."/>
        </authorList>
    </citation>
    <scope>NUCLEOTIDE SEQUENCE [LARGE SCALE GENOMIC DNA]</scope>
    <source>
        <strain evidence="1 2">V44-8</strain>
    </source>
</reference>
<proteinExistence type="predicted"/>
<evidence type="ECO:0000313" key="2">
    <source>
        <dbReference type="Proteomes" id="UP000262939"/>
    </source>
</evidence>
<gene>
    <name evidence="1" type="ORF">D0466_11965</name>
</gene>
<evidence type="ECO:0000313" key="1">
    <source>
        <dbReference type="EMBL" id="RFU63442.1"/>
    </source>
</evidence>
<organism evidence="1 2">
    <name type="scientific">Peribacillus glennii</name>
    <dbReference type="NCBI Taxonomy" id="2303991"/>
    <lineage>
        <taxon>Bacteria</taxon>
        <taxon>Bacillati</taxon>
        <taxon>Bacillota</taxon>
        <taxon>Bacilli</taxon>
        <taxon>Bacillales</taxon>
        <taxon>Bacillaceae</taxon>
        <taxon>Peribacillus</taxon>
    </lineage>
</organism>
<sequence length="60" mass="6720">MAVGKAFPGLTADDIYYLNMLNLCITDFPEISGLGMVNQAFNMPFSTAERLIQLHRPRES</sequence>
<accession>A0A372LC25</accession>
<name>A0A372LC25_9BACI</name>
<protein>
    <submittedName>
        <fullName evidence="1">Uncharacterized protein</fullName>
    </submittedName>
</protein>
<dbReference type="Proteomes" id="UP000262939">
    <property type="component" value="Unassembled WGS sequence"/>
</dbReference>
<dbReference type="AlphaFoldDB" id="A0A372LC25"/>
<comment type="caution">
    <text evidence="1">The sequence shown here is derived from an EMBL/GenBank/DDBJ whole genome shotgun (WGS) entry which is preliminary data.</text>
</comment>